<sequence>MGKDEELRKDLLAHFHSSSVGGHSRVKVTTHRMSYMLYCKVYVQSPPVYVPYLGGLSKVDAVDRTLKAREQAIQMLKFHLNKSQNRMKQQADKRRSDKVVEVGDWVFLKLQPHRQFNELKDLKKMPLGNFWRNCMLSFMSLLNILKDKNVFKGNGVISLLWVRHV</sequence>
<gene>
    <name evidence="1" type="ORF">Tci_614127</name>
</gene>
<evidence type="ECO:0000313" key="1">
    <source>
        <dbReference type="EMBL" id="GFA42155.1"/>
    </source>
</evidence>
<reference evidence="1" key="1">
    <citation type="journal article" date="2019" name="Sci. Rep.">
        <title>Draft genome of Tanacetum cinerariifolium, the natural source of mosquito coil.</title>
        <authorList>
            <person name="Yamashiro T."/>
            <person name="Shiraishi A."/>
            <person name="Satake H."/>
            <person name="Nakayama K."/>
        </authorList>
    </citation>
    <scope>NUCLEOTIDE SEQUENCE</scope>
</reference>
<name>A0A699JKC4_TANCI</name>
<accession>A0A699JKC4</accession>
<proteinExistence type="predicted"/>
<protein>
    <submittedName>
        <fullName evidence="1">Retrotransposon-related protein</fullName>
    </submittedName>
</protein>
<organism evidence="1">
    <name type="scientific">Tanacetum cinerariifolium</name>
    <name type="common">Dalmatian daisy</name>
    <name type="synonym">Chrysanthemum cinerariifolium</name>
    <dbReference type="NCBI Taxonomy" id="118510"/>
    <lineage>
        <taxon>Eukaryota</taxon>
        <taxon>Viridiplantae</taxon>
        <taxon>Streptophyta</taxon>
        <taxon>Embryophyta</taxon>
        <taxon>Tracheophyta</taxon>
        <taxon>Spermatophyta</taxon>
        <taxon>Magnoliopsida</taxon>
        <taxon>eudicotyledons</taxon>
        <taxon>Gunneridae</taxon>
        <taxon>Pentapetalae</taxon>
        <taxon>asterids</taxon>
        <taxon>campanulids</taxon>
        <taxon>Asterales</taxon>
        <taxon>Asteraceae</taxon>
        <taxon>Asteroideae</taxon>
        <taxon>Anthemideae</taxon>
        <taxon>Anthemidinae</taxon>
        <taxon>Tanacetum</taxon>
    </lineage>
</organism>
<comment type="caution">
    <text evidence="1">The sequence shown here is derived from an EMBL/GenBank/DDBJ whole genome shotgun (WGS) entry which is preliminary data.</text>
</comment>
<dbReference type="AlphaFoldDB" id="A0A699JKC4"/>
<feature type="non-terminal residue" evidence="1">
    <location>
        <position position="165"/>
    </location>
</feature>
<dbReference type="EMBL" id="BKCJ010421092">
    <property type="protein sequence ID" value="GFA42155.1"/>
    <property type="molecule type" value="Genomic_DNA"/>
</dbReference>